<dbReference type="PANTHER" id="PTHR11579">
    <property type="entry name" value="PROTEIN-L-ISOASPARTATE O-METHYLTRANSFERASE"/>
    <property type="match status" value="1"/>
</dbReference>
<name>A0A0F8ZCA8_9ZZZZ</name>
<comment type="similarity">
    <text evidence="1">Belongs to the methyltransferase superfamily. L-isoaspartyl/D-aspartyl protein methyltransferase family.</text>
</comment>
<comment type="caution">
    <text evidence="2">The sequence shown here is derived from an EMBL/GenBank/DDBJ whole genome shotgun (WGS) entry which is preliminary data.</text>
</comment>
<evidence type="ECO:0000256" key="1">
    <source>
        <dbReference type="ARBA" id="ARBA00005369"/>
    </source>
</evidence>
<dbReference type="InterPro" id="IPR000682">
    <property type="entry name" value="PCMT"/>
</dbReference>
<dbReference type="GO" id="GO:0004719">
    <property type="term" value="F:protein-L-isoaspartate (D-aspartate) O-methyltransferase activity"/>
    <property type="evidence" value="ECO:0007669"/>
    <property type="project" value="InterPro"/>
</dbReference>
<dbReference type="PANTHER" id="PTHR11579:SF18">
    <property type="entry name" value="PROTEIN-L-ISOASPARTATE O-METHYLTRANSFERASE"/>
    <property type="match status" value="1"/>
</dbReference>
<dbReference type="AlphaFoldDB" id="A0A0F8ZCA8"/>
<organism evidence="2">
    <name type="scientific">marine sediment metagenome</name>
    <dbReference type="NCBI Taxonomy" id="412755"/>
    <lineage>
        <taxon>unclassified sequences</taxon>
        <taxon>metagenomes</taxon>
        <taxon>ecological metagenomes</taxon>
    </lineage>
</organism>
<gene>
    <name evidence="2" type="ORF">LCGC14_3051920</name>
</gene>
<dbReference type="InterPro" id="IPR029063">
    <property type="entry name" value="SAM-dependent_MTases_sf"/>
</dbReference>
<evidence type="ECO:0008006" key="3">
    <source>
        <dbReference type="Google" id="ProtNLM"/>
    </source>
</evidence>
<proteinExistence type="inferred from homology"/>
<evidence type="ECO:0000313" key="2">
    <source>
        <dbReference type="EMBL" id="KKK57691.1"/>
    </source>
</evidence>
<dbReference type="SUPFAM" id="SSF53335">
    <property type="entry name" value="S-adenosyl-L-methionine-dependent methyltransferases"/>
    <property type="match status" value="1"/>
</dbReference>
<dbReference type="EMBL" id="LAZR01064351">
    <property type="protein sequence ID" value="KKK57691.1"/>
    <property type="molecule type" value="Genomic_DNA"/>
</dbReference>
<sequence>MSDFAARRVTMVDTQVRPSDVTKFPIIDAMLTVQREDFVPAAQREAAYLGENLDLGQDRVLLDPRTLAKMLDHLDITNDELVLDIGCAMGYSSAVIAHMAEAVVAVEEDEAMAAEAQEALAQAGADNVIVHVAPLTEGAPQHGPYDVVIIQGAVGEVPKALLEQVKEGGRIATLFMDRGLGEVRVGYKRGGHVSWRSEFNAGAPVLRGFERHAEFQL</sequence>
<accession>A0A0F8ZCA8</accession>
<dbReference type="GO" id="GO:0005737">
    <property type="term" value="C:cytoplasm"/>
    <property type="evidence" value="ECO:0007669"/>
    <property type="project" value="TreeGrafter"/>
</dbReference>
<dbReference type="Gene3D" id="3.40.50.150">
    <property type="entry name" value="Vaccinia Virus protein VP39"/>
    <property type="match status" value="1"/>
</dbReference>
<reference evidence="2" key="1">
    <citation type="journal article" date="2015" name="Nature">
        <title>Complex archaea that bridge the gap between prokaryotes and eukaryotes.</title>
        <authorList>
            <person name="Spang A."/>
            <person name="Saw J.H."/>
            <person name="Jorgensen S.L."/>
            <person name="Zaremba-Niedzwiedzka K."/>
            <person name="Martijn J."/>
            <person name="Lind A.E."/>
            <person name="van Eijk R."/>
            <person name="Schleper C."/>
            <person name="Guy L."/>
            <person name="Ettema T.J."/>
        </authorList>
    </citation>
    <scope>NUCLEOTIDE SEQUENCE</scope>
</reference>
<protein>
    <recommendedName>
        <fullName evidence="3">Protein-L-isoaspartate O-methyltransferase</fullName>
    </recommendedName>
</protein>
<dbReference type="Pfam" id="PF01135">
    <property type="entry name" value="PCMT"/>
    <property type="match status" value="1"/>
</dbReference>